<feature type="compositionally biased region" description="Low complexity" evidence="1">
    <location>
        <begin position="385"/>
        <end position="405"/>
    </location>
</feature>
<reference evidence="3" key="1">
    <citation type="journal article" date="2020" name="Mol. Microbiol.">
        <title>The CWPS Rubik's cube: Linking diversity of cell wall polysaccharide structures with the encoded biosynthetic machinery of selected Lactococcus lactis strains.</title>
        <authorList>
            <person name="Mahony J."/>
            <person name="Frantzen C."/>
            <person name="Vinogradov E."/>
            <person name="Sadovskaya I."/>
            <person name="Theodorou I."/>
            <person name="Kelleher P."/>
            <person name="Chapot-Chartier M.P."/>
            <person name="Cambillau C."/>
            <person name="Holo H."/>
            <person name="van Sinderen D."/>
        </authorList>
    </citation>
    <scope>NUCLEOTIDE SEQUENCE</scope>
    <source>
        <strain evidence="3">223</strain>
    </source>
</reference>
<feature type="domain" description="DUF7013" evidence="2">
    <location>
        <begin position="38"/>
        <end position="195"/>
    </location>
</feature>
<gene>
    <name evidence="3" type="ORF">LL223_1669</name>
</gene>
<sequence length="686" mass="72670">MTIVASNSLTISNVNDGTITHTAYSYSADGTDGFTTVYPNLNLLKGTRNLTATSTTTVWDTLFNSSQIYDSAIKSKTGVSAMNFSFNVYIPLNAMVGSSLGIQLKGQTYQAYGNVGTNDYNTITSDYWYTIEQSDLGKIIRASSPVNFWYKYQSFDAALADTDSVIIRQKTDTPGAVYSTIKLELDSTATPYMQSASEVTTADWPSYIGQYTDFTQSDSTNPSAYTWSLIRGNDGKDGADGHDGRAGKDGVGIKTTVITYAISTSGTTAPNTGWTSSVPSLVKGQYLWTKTVWTYTDNSFETGYSVTYIAKDGNNGNDGIAGKDGTGIKTTTITYAGSTSGTTAPTSGWATTIPTVAAGSYLWTKTVWVYTDNTSETGYSVAKMGNTGATGPQGPQGNTGPQGPAGSNGDPGKIVSDTEPSTRFKGLTWKYSGTSDLTASDGTVIKPNTEYYYNGTHWMINYLSANNLEANSIKADKIDAKNLTITDGEFVSTTTNGPVTTSTEIKDNHIAISKTDGTVNTKNDLAVDTEQGFAMKFTNNTTGLTREASVNFQGVSTSDSNGNYAQLTPQGTKLSTDVPWTDITRASGVGTSGTLRARINNGVFYAQSKDVTIPSIAPNSLITIGTMSSKFSGVSGFDTLGLLYSPGQLSVASVTVGNDGKINIGNPNPTTMSGKVIQFSINIPLG</sequence>
<organism evidence="3 4">
    <name type="scientific">Lactococcus lactis subsp. lactis</name>
    <name type="common">Streptococcus lactis</name>
    <dbReference type="NCBI Taxonomy" id="1360"/>
    <lineage>
        <taxon>Bacteria</taxon>
        <taxon>Bacillati</taxon>
        <taxon>Bacillota</taxon>
        <taxon>Bacilli</taxon>
        <taxon>Lactobacillales</taxon>
        <taxon>Streptococcaceae</taxon>
        <taxon>Lactococcus</taxon>
    </lineage>
</organism>
<dbReference type="PANTHER" id="PTHR24637">
    <property type="entry name" value="COLLAGEN"/>
    <property type="match status" value="1"/>
</dbReference>
<dbReference type="InterPro" id="IPR043123">
    <property type="entry name" value="Phage_bIL170_RBP_head"/>
</dbReference>
<protein>
    <submittedName>
        <fullName evidence="3">Collagen-like protein</fullName>
    </submittedName>
</protein>
<evidence type="ECO:0000256" key="1">
    <source>
        <dbReference type="SAM" id="MobiDB-lite"/>
    </source>
</evidence>
<reference evidence="3" key="2">
    <citation type="submission" date="2023-04" db="EMBL/GenBank/DDBJ databases">
        <authorList>
            <person name="McDonnell B."/>
        </authorList>
    </citation>
    <scope>NUCLEOTIDE SEQUENCE</scope>
    <source>
        <strain evidence="3">223</strain>
    </source>
</reference>
<dbReference type="InterPro" id="IPR054279">
    <property type="entry name" value="DUF7013"/>
</dbReference>
<evidence type="ECO:0000313" key="4">
    <source>
        <dbReference type="Proteomes" id="UP000663169"/>
    </source>
</evidence>
<feature type="region of interest" description="Disordered" evidence="1">
    <location>
        <begin position="383"/>
        <end position="416"/>
    </location>
</feature>
<dbReference type="EMBL" id="CP031926">
    <property type="protein sequence ID" value="QRZ35310.1"/>
    <property type="molecule type" value="Genomic_DNA"/>
</dbReference>
<evidence type="ECO:0000313" key="3">
    <source>
        <dbReference type="EMBL" id="QRZ35310.1"/>
    </source>
</evidence>
<proteinExistence type="predicted"/>
<accession>A0AAJ4MLP1</accession>
<dbReference type="AlphaFoldDB" id="A0AAJ4MLP1"/>
<name>A0AAJ4MLP1_LACLL</name>
<dbReference type="Pfam" id="PF22793">
    <property type="entry name" value="DUF7013"/>
    <property type="match status" value="1"/>
</dbReference>
<dbReference type="Gene3D" id="2.60.40.2460">
    <property type="entry name" value="Phage bIL170 RBP, head domain"/>
    <property type="match status" value="1"/>
</dbReference>
<dbReference type="Gene3D" id="1.20.5.320">
    <property type="entry name" value="6-Phosphogluconate Dehydrogenase, domain 3"/>
    <property type="match status" value="1"/>
</dbReference>
<evidence type="ECO:0000259" key="2">
    <source>
        <dbReference type="Pfam" id="PF22793"/>
    </source>
</evidence>
<dbReference type="RefSeq" id="WP_205288524.1">
    <property type="nucleotide sequence ID" value="NZ_CP090359.1"/>
</dbReference>
<keyword evidence="3" id="KW-0176">Collagen</keyword>
<dbReference type="Proteomes" id="UP000663169">
    <property type="component" value="Chromosome"/>
</dbReference>